<protein>
    <submittedName>
        <fullName evidence="1">Uncharacterized protein</fullName>
    </submittedName>
</protein>
<dbReference type="EMBL" id="CP011801">
    <property type="protein sequence ID" value="ALA56512.1"/>
    <property type="molecule type" value="Genomic_DNA"/>
</dbReference>
<proteinExistence type="predicted"/>
<sequence length="80" mass="9457">MRSSVSGLMSQGGNVPAVDQLWDLVWKKIRKHARVRLSLVPLVTFLYEDDLLHMSRKSVEWVSFWSWQVRFRLEWSAPRG</sequence>
<organism evidence="1 3">
    <name type="scientific">Nitrospira moscoviensis</name>
    <dbReference type="NCBI Taxonomy" id="42253"/>
    <lineage>
        <taxon>Bacteria</taxon>
        <taxon>Pseudomonadati</taxon>
        <taxon>Nitrospirota</taxon>
        <taxon>Nitrospiria</taxon>
        <taxon>Nitrospirales</taxon>
        <taxon>Nitrospiraceae</taxon>
        <taxon>Nitrospira</taxon>
    </lineage>
</organism>
<accession>A0A0K2G7E7</accession>
<reference evidence="1 3" key="1">
    <citation type="journal article" date="2015" name="Proc. Natl. Acad. Sci. U.S.A.">
        <title>Expanded metabolic versatility of ubiquitous nitrite-oxidizing bacteria from the genus Nitrospira.</title>
        <authorList>
            <person name="Koch H."/>
            <person name="Lucker S."/>
            <person name="Albertsen M."/>
            <person name="Kitzinger K."/>
            <person name="Herbold C."/>
            <person name="Spieck E."/>
            <person name="Nielsen P.H."/>
            <person name="Wagner M."/>
            <person name="Daims H."/>
        </authorList>
    </citation>
    <scope>NUCLEOTIDE SEQUENCE [LARGE SCALE GENOMIC DNA]</scope>
    <source>
        <strain evidence="1 3">NSP M-1</strain>
    </source>
</reference>
<dbReference type="STRING" id="42253.NITMOv2_0070"/>
<evidence type="ECO:0000313" key="3">
    <source>
        <dbReference type="Proteomes" id="UP000069205"/>
    </source>
</evidence>
<dbReference type="KEGG" id="nmv:NITMOv2_4711"/>
<dbReference type="PATRIC" id="fig|42253.5.peg.4643"/>
<name>A0A0K2G7E7_NITMO</name>
<gene>
    <name evidence="1" type="ORF">NITMOv2_0070</name>
    <name evidence="2" type="ORF">NITMOv2_4711</name>
</gene>
<dbReference type="KEGG" id="nmv:NITMOv2_0070"/>
<dbReference type="EMBL" id="CP011801">
    <property type="protein sequence ID" value="ALA61080.1"/>
    <property type="molecule type" value="Genomic_DNA"/>
</dbReference>
<dbReference type="Proteomes" id="UP000069205">
    <property type="component" value="Chromosome"/>
</dbReference>
<evidence type="ECO:0000313" key="2">
    <source>
        <dbReference type="EMBL" id="ALA61080.1"/>
    </source>
</evidence>
<dbReference type="AlphaFoldDB" id="A0A0K2G7E7"/>
<keyword evidence="3" id="KW-1185">Reference proteome</keyword>
<evidence type="ECO:0000313" key="1">
    <source>
        <dbReference type="EMBL" id="ALA56512.1"/>
    </source>
</evidence>